<dbReference type="EMBL" id="FRYK01000006">
    <property type="protein sequence ID" value="SHO74116.1"/>
    <property type="molecule type" value="Genomic_DNA"/>
</dbReference>
<name>A0A1M7ZZ30_9FLAO</name>
<dbReference type="AlphaFoldDB" id="A0A1M7ZZ30"/>
<dbReference type="Proteomes" id="UP000184611">
    <property type="component" value="Unassembled WGS sequence"/>
</dbReference>
<keyword evidence="1" id="KW-0812">Transmembrane</keyword>
<keyword evidence="1" id="KW-0472">Membrane</keyword>
<evidence type="ECO:0000313" key="3">
    <source>
        <dbReference type="Proteomes" id="UP000184611"/>
    </source>
</evidence>
<feature type="transmembrane region" description="Helical" evidence="1">
    <location>
        <begin position="67"/>
        <end position="92"/>
    </location>
</feature>
<proteinExistence type="predicted"/>
<gene>
    <name evidence="2" type="ORF">SAMN05443547_2500</name>
</gene>
<feature type="transmembrane region" description="Helical" evidence="1">
    <location>
        <begin position="21"/>
        <end position="47"/>
    </location>
</feature>
<keyword evidence="1" id="KW-1133">Transmembrane helix</keyword>
<protein>
    <submittedName>
        <fullName evidence="2">Membrane protein YqaA, SNARE-associated domain</fullName>
    </submittedName>
</protein>
<organism evidence="2 3">
    <name type="scientific">Flavobacterium cucumis</name>
    <dbReference type="NCBI Taxonomy" id="416016"/>
    <lineage>
        <taxon>Bacteria</taxon>
        <taxon>Pseudomonadati</taxon>
        <taxon>Bacteroidota</taxon>
        <taxon>Flavobacteriia</taxon>
        <taxon>Flavobacteriales</taxon>
        <taxon>Flavobacteriaceae</taxon>
        <taxon>Flavobacterium</taxon>
    </lineage>
</organism>
<dbReference type="RefSeq" id="WP_073584949.1">
    <property type="nucleotide sequence ID" value="NZ_CBCSEA010000009.1"/>
</dbReference>
<dbReference type="STRING" id="416016.SAMN05443547_2500"/>
<feature type="transmembrane region" description="Helical" evidence="1">
    <location>
        <begin position="147"/>
        <end position="172"/>
    </location>
</feature>
<feature type="transmembrane region" description="Helical" evidence="1">
    <location>
        <begin position="179"/>
        <end position="201"/>
    </location>
</feature>
<keyword evidence="3" id="KW-1185">Reference proteome</keyword>
<evidence type="ECO:0000256" key="1">
    <source>
        <dbReference type="SAM" id="Phobius"/>
    </source>
</evidence>
<dbReference type="OrthoDB" id="1118259at2"/>
<sequence>MSRVKKPKYKLLHQYYKYTGFYSFIWQGVKGAILPTAIIVAILFYVNYKVINLNDAIVYITQNFSDFFIFGVFLASESVLGLIPPDIFIAWTKNTDSPLLYLSILAILSYLGGVIAYFMGMAIAAIPSINHYLYGKMTKHIINMQKWGGFLIAVGALLPLPFAIACLAAGMINYSRKHFFLFALLRFFRFIIYGFVIYSALS</sequence>
<feature type="transmembrane region" description="Helical" evidence="1">
    <location>
        <begin position="99"/>
        <end position="127"/>
    </location>
</feature>
<accession>A0A1M7ZZ30</accession>
<reference evidence="3" key="1">
    <citation type="submission" date="2016-12" db="EMBL/GenBank/DDBJ databases">
        <authorList>
            <person name="Varghese N."/>
            <person name="Submissions S."/>
        </authorList>
    </citation>
    <scope>NUCLEOTIDE SEQUENCE [LARGE SCALE GENOMIC DNA]</scope>
    <source>
        <strain evidence="3">DSM 18830</strain>
    </source>
</reference>
<evidence type="ECO:0000313" key="2">
    <source>
        <dbReference type="EMBL" id="SHO74116.1"/>
    </source>
</evidence>